<keyword evidence="3" id="KW-1015">Disulfide bond</keyword>
<name>A0A0K2VC78_LEPSM</name>
<dbReference type="SUPFAM" id="SSF57362">
    <property type="entry name" value="BPTI-like"/>
    <property type="match status" value="1"/>
</dbReference>
<dbReference type="Gene3D" id="4.10.410.10">
    <property type="entry name" value="Pancreatic trypsin inhibitor Kunitz domain"/>
    <property type="match status" value="1"/>
</dbReference>
<dbReference type="GO" id="GO:0005615">
    <property type="term" value="C:extracellular space"/>
    <property type="evidence" value="ECO:0007669"/>
    <property type="project" value="TreeGrafter"/>
</dbReference>
<dbReference type="InterPro" id="IPR002223">
    <property type="entry name" value="Kunitz_BPTI"/>
</dbReference>
<dbReference type="AlphaFoldDB" id="A0A0K2VC78"/>
<dbReference type="FunFam" id="4.10.410.10:FF:000004">
    <property type="entry name" value="Tissue factor pathway inhibitor"/>
    <property type="match status" value="1"/>
</dbReference>
<protein>
    <submittedName>
        <fullName evidence="6">Papilinlike [Pelodiscus sinensis]</fullName>
    </submittedName>
</protein>
<dbReference type="Pfam" id="PF00014">
    <property type="entry name" value="Kunitz_BPTI"/>
    <property type="match status" value="1"/>
</dbReference>
<feature type="signal peptide" evidence="4">
    <location>
        <begin position="1"/>
        <end position="26"/>
    </location>
</feature>
<reference evidence="6" key="1">
    <citation type="submission" date="2014-05" db="EMBL/GenBank/DDBJ databases">
        <authorList>
            <person name="Chronopoulou M."/>
        </authorList>
    </citation>
    <scope>NUCLEOTIDE SEQUENCE</scope>
    <source>
        <tissue evidence="6">Whole organism</tissue>
    </source>
</reference>
<organism evidence="6">
    <name type="scientific">Lepeophtheirus salmonis</name>
    <name type="common">Salmon louse</name>
    <name type="synonym">Caligus salmonis</name>
    <dbReference type="NCBI Taxonomy" id="72036"/>
    <lineage>
        <taxon>Eukaryota</taxon>
        <taxon>Metazoa</taxon>
        <taxon>Ecdysozoa</taxon>
        <taxon>Arthropoda</taxon>
        <taxon>Crustacea</taxon>
        <taxon>Multicrustacea</taxon>
        <taxon>Hexanauplia</taxon>
        <taxon>Copepoda</taxon>
        <taxon>Siphonostomatoida</taxon>
        <taxon>Caligidae</taxon>
        <taxon>Lepeophtheirus</taxon>
    </lineage>
</organism>
<evidence type="ECO:0000313" key="6">
    <source>
        <dbReference type="EMBL" id="CDW48143.1"/>
    </source>
</evidence>
<feature type="non-terminal residue" evidence="6">
    <location>
        <position position="110"/>
    </location>
</feature>
<dbReference type="PANTHER" id="PTHR10083">
    <property type="entry name" value="KUNITZ-TYPE PROTEASE INHIBITOR-RELATED"/>
    <property type="match status" value="1"/>
</dbReference>
<dbReference type="PANTHER" id="PTHR10083:SF328">
    <property type="entry name" value="TISSUE FACTOR PATHWAY INHIBITOR"/>
    <property type="match status" value="1"/>
</dbReference>
<evidence type="ECO:0000256" key="1">
    <source>
        <dbReference type="ARBA" id="ARBA00022690"/>
    </source>
</evidence>
<dbReference type="EMBL" id="HACA01030782">
    <property type="protein sequence ID" value="CDW48143.1"/>
    <property type="molecule type" value="Transcribed_RNA"/>
</dbReference>
<evidence type="ECO:0000256" key="2">
    <source>
        <dbReference type="ARBA" id="ARBA00022900"/>
    </source>
</evidence>
<feature type="domain" description="BPTI/Kunitz inhibitor" evidence="5">
    <location>
        <begin position="31"/>
        <end position="81"/>
    </location>
</feature>
<feature type="chain" id="PRO_5005489594" evidence="4">
    <location>
        <begin position="27"/>
        <end position="110"/>
    </location>
</feature>
<dbReference type="PROSITE" id="PS00280">
    <property type="entry name" value="BPTI_KUNITZ_1"/>
    <property type="match status" value="1"/>
</dbReference>
<keyword evidence="2" id="KW-0722">Serine protease inhibitor</keyword>
<keyword evidence="1" id="KW-0646">Protease inhibitor</keyword>
<keyword evidence="4" id="KW-0732">Signal</keyword>
<dbReference type="PRINTS" id="PR00759">
    <property type="entry name" value="BASICPTASE"/>
</dbReference>
<proteinExistence type="predicted"/>
<accession>A0A0K2VC78</accession>
<dbReference type="PROSITE" id="PS50279">
    <property type="entry name" value="BPTI_KUNITZ_2"/>
    <property type="match status" value="1"/>
</dbReference>
<evidence type="ECO:0000256" key="4">
    <source>
        <dbReference type="SAM" id="SignalP"/>
    </source>
</evidence>
<dbReference type="InterPro" id="IPR050098">
    <property type="entry name" value="TFPI/VKTCI-like"/>
</dbReference>
<evidence type="ECO:0000256" key="3">
    <source>
        <dbReference type="ARBA" id="ARBA00023157"/>
    </source>
</evidence>
<sequence>MPHIHRFTHQALACIIGFLLVDIGKASSSICQLSKDEGSCEEDLTKYFFNKDVGTCEQFTYGGCQGNDNKFDSLEECSKACLGEDNPSKKFGLPSFGGGHSSFGNNAHSV</sequence>
<evidence type="ECO:0000259" key="5">
    <source>
        <dbReference type="PROSITE" id="PS50279"/>
    </source>
</evidence>
<dbReference type="CDD" id="cd00109">
    <property type="entry name" value="Kunitz-type"/>
    <property type="match status" value="1"/>
</dbReference>
<dbReference type="GO" id="GO:0004867">
    <property type="term" value="F:serine-type endopeptidase inhibitor activity"/>
    <property type="evidence" value="ECO:0007669"/>
    <property type="project" value="UniProtKB-KW"/>
</dbReference>
<dbReference type="InterPro" id="IPR036880">
    <property type="entry name" value="Kunitz_BPTI_sf"/>
</dbReference>
<dbReference type="OrthoDB" id="4473401at2759"/>
<dbReference type="SMART" id="SM00131">
    <property type="entry name" value="KU"/>
    <property type="match status" value="1"/>
</dbReference>
<dbReference type="InterPro" id="IPR020901">
    <property type="entry name" value="Prtase_inh_Kunz-CS"/>
</dbReference>